<evidence type="ECO:0000313" key="2">
    <source>
        <dbReference type="EMBL" id="ADR35838.1"/>
    </source>
</evidence>
<reference evidence="2 3" key="2">
    <citation type="journal article" date="2011" name="Stand. Genomic Sci.">
        <title>Complete genome sequence of Oceanithermus profundus type strain (506).</title>
        <authorList>
            <person name="Pati A."/>
            <person name="Zhang X."/>
            <person name="Lapidus A."/>
            <person name="Nolan M."/>
            <person name="Lucas S."/>
            <person name="Del Rio T.G."/>
            <person name="Tice H."/>
            <person name="Cheng J.F."/>
            <person name="Tapia R."/>
            <person name="Han C."/>
            <person name="Goodwin L."/>
            <person name="Pitluck S."/>
            <person name="Liolios K."/>
            <person name="Pagani I."/>
            <person name="Ivanova N."/>
            <person name="Mavromatis K."/>
            <person name="Chen A."/>
            <person name="Palaniappan K."/>
            <person name="Hauser L."/>
            <person name="Jeffries C.D."/>
            <person name="Brambilla E.M."/>
            <person name="Rohl A."/>
            <person name="Mwirichia R."/>
            <person name="Rohde M."/>
            <person name="Tindall B.J."/>
            <person name="Sikorski J."/>
            <person name="Wirth R."/>
            <person name="Goker M."/>
            <person name="Woyke T."/>
            <person name="Detter J.C."/>
            <person name="Bristow J."/>
            <person name="Eisen J.A."/>
            <person name="Markowitz V."/>
            <person name="Hugenholtz P."/>
            <person name="Kyrpides N.C."/>
            <person name="Klenk H.P."/>
            <person name="Land M."/>
        </authorList>
    </citation>
    <scope>NUCLEOTIDE SEQUENCE [LARGE SCALE GENOMIC DNA]</scope>
    <source>
        <strain evidence="3">DSM 14977 / NBRC 100410 / VKM B-2274 / 506</strain>
    </source>
</reference>
<protein>
    <submittedName>
        <fullName evidence="2">HAD-superfamily hydrolase, subfamily IA, variant 1</fullName>
    </submittedName>
</protein>
<proteinExistence type="predicted"/>
<dbReference type="AlphaFoldDB" id="E4U617"/>
<dbReference type="PANTHER" id="PTHR43316:SF3">
    <property type="entry name" value="HALOACID DEHALOGENASE, TYPE II (AFU_ORTHOLOGUE AFUA_2G07750)-RELATED"/>
    <property type="match status" value="1"/>
</dbReference>
<dbReference type="SFLD" id="SFLDG01129">
    <property type="entry name" value="C1.5:_HAD__Beta-PGM__Phosphata"/>
    <property type="match status" value="1"/>
</dbReference>
<dbReference type="Pfam" id="PF00702">
    <property type="entry name" value="Hydrolase"/>
    <property type="match status" value="1"/>
</dbReference>
<evidence type="ECO:0000256" key="1">
    <source>
        <dbReference type="ARBA" id="ARBA00022801"/>
    </source>
</evidence>
<dbReference type="PANTHER" id="PTHR43316">
    <property type="entry name" value="HYDROLASE, HALOACID DELAHOGENASE-RELATED"/>
    <property type="match status" value="1"/>
</dbReference>
<dbReference type="SUPFAM" id="SSF56784">
    <property type="entry name" value="HAD-like"/>
    <property type="match status" value="1"/>
</dbReference>
<gene>
    <name evidence="2" type="ordered locus">Ocepr_0378</name>
</gene>
<dbReference type="Proteomes" id="UP000008722">
    <property type="component" value="Chromosome"/>
</dbReference>
<dbReference type="NCBIfam" id="TIGR01549">
    <property type="entry name" value="HAD-SF-IA-v1"/>
    <property type="match status" value="1"/>
</dbReference>
<dbReference type="InterPro" id="IPR051540">
    <property type="entry name" value="S-2-haloacid_dehalogenase"/>
</dbReference>
<dbReference type="InterPro" id="IPR023214">
    <property type="entry name" value="HAD_sf"/>
</dbReference>
<keyword evidence="1 2" id="KW-0378">Hydrolase</keyword>
<dbReference type="RefSeq" id="WP_013457008.1">
    <property type="nucleotide sequence ID" value="NC_014761.1"/>
</dbReference>
<sequence>MKAMTFDFWGTLMVEGPNYAAQVLPERYEILLAASDEAGVPAGEAEVRDAWSQATRKFNDAWRAGVFMALEDRVAYAFKLLGVRYDPDLVRRTARALAETGRDADLVVRPGVHEALPELARHYKLAIVSDTGVSGGAMLRHYLDREGLLPYFSAFSFSDETRVFKPDPRAFLTALEALGVEPSAALHTGDHPRTDIAGARRTGYRHAVLFGDDHAGEPGPEPTARIRDHRELLELVKALEPAP</sequence>
<dbReference type="HOGENOM" id="CLU_045011_8_3_0"/>
<dbReference type="KEGG" id="opr:Ocepr_0378"/>
<dbReference type="InterPro" id="IPR006439">
    <property type="entry name" value="HAD-SF_hydro_IA"/>
</dbReference>
<dbReference type="SFLD" id="SFLDS00003">
    <property type="entry name" value="Haloacid_Dehalogenase"/>
    <property type="match status" value="1"/>
</dbReference>
<dbReference type="PRINTS" id="PR00413">
    <property type="entry name" value="HADHALOGNASE"/>
</dbReference>
<dbReference type="Gene3D" id="1.10.150.400">
    <property type="match status" value="1"/>
</dbReference>
<dbReference type="STRING" id="670487.Ocepr_0378"/>
<name>E4U617_OCEP5</name>
<dbReference type="InterPro" id="IPR036412">
    <property type="entry name" value="HAD-like_sf"/>
</dbReference>
<dbReference type="eggNOG" id="COG1011">
    <property type="taxonomic scope" value="Bacteria"/>
</dbReference>
<dbReference type="GO" id="GO:0016787">
    <property type="term" value="F:hydrolase activity"/>
    <property type="evidence" value="ECO:0007669"/>
    <property type="project" value="UniProtKB-KW"/>
</dbReference>
<organism evidence="2 3">
    <name type="scientific">Oceanithermus profundus (strain DSM 14977 / NBRC 100410 / VKM B-2274 / 506)</name>
    <dbReference type="NCBI Taxonomy" id="670487"/>
    <lineage>
        <taxon>Bacteria</taxon>
        <taxon>Thermotogati</taxon>
        <taxon>Deinococcota</taxon>
        <taxon>Deinococci</taxon>
        <taxon>Thermales</taxon>
        <taxon>Thermaceae</taxon>
        <taxon>Oceanithermus</taxon>
    </lineage>
</organism>
<dbReference type="EMBL" id="CP002361">
    <property type="protein sequence ID" value="ADR35838.1"/>
    <property type="molecule type" value="Genomic_DNA"/>
</dbReference>
<accession>E4U617</accession>
<evidence type="ECO:0000313" key="3">
    <source>
        <dbReference type="Proteomes" id="UP000008722"/>
    </source>
</evidence>
<dbReference type="OrthoDB" id="9809962at2"/>
<dbReference type="Gene3D" id="3.40.50.1000">
    <property type="entry name" value="HAD superfamily/HAD-like"/>
    <property type="match status" value="1"/>
</dbReference>
<reference evidence="3" key="1">
    <citation type="submission" date="2010-11" db="EMBL/GenBank/DDBJ databases">
        <title>The complete sequence of chromosome of Oceanithermus profundus DSM 14977.</title>
        <authorList>
            <consortium name="US DOE Joint Genome Institute (JGI-PGF)"/>
            <person name="Lucas S."/>
            <person name="Copeland A."/>
            <person name="Lapidus A."/>
            <person name="Bruce D."/>
            <person name="Goodwin L."/>
            <person name="Pitluck S."/>
            <person name="Kyrpides N."/>
            <person name="Mavromatis K."/>
            <person name="Pagani I."/>
            <person name="Ivanova N."/>
            <person name="Zhang X."/>
            <person name="Brettin T."/>
            <person name="Detter J.C."/>
            <person name="Tapia R."/>
            <person name="Han C."/>
            <person name="Land M."/>
            <person name="Hauser L."/>
            <person name="Markowitz V."/>
            <person name="Cheng J.-F."/>
            <person name="Hugenholtz P."/>
            <person name="Woyke T."/>
            <person name="Wu D."/>
            <person name="Tindall B."/>
            <person name="Faehnrich R."/>
            <person name="Brambilla E."/>
            <person name="Klenk H.-P."/>
            <person name="Eisen J.A."/>
        </authorList>
    </citation>
    <scope>NUCLEOTIDE SEQUENCE [LARGE SCALE GENOMIC DNA]</scope>
    <source>
        <strain evidence="3">DSM 14977 / NBRC 100410 / VKM B-2274 / 506</strain>
    </source>
</reference>
<keyword evidence="3" id="KW-1185">Reference proteome</keyword>